<sequence length="649" mass="69644">MPVLQHGIIKLGATVSAIIVIIQLISPVPLSGLDASFLLPAEAVLYSPDTKVPRTGELALRKAIPANTNMKSIQNSLEELSYLLRIPQRKPYGTMESNVKKALKIAVDEKESILASLPVNQREKGSAIYASLTDEKGDLQTLLRYIKDKDPDRVSLALASSLDSIAQLELLQAPGLSFLLPAQYINYPRLTGRAVVEFMVEKGDGSMFTPQAGGVPRKAVAIQVVLDGYSAPLTTGNFAKLVIDGAYDGMKLKCTDQAILSDSGIDKSIGYSVPLEIMPSGQFEPLYKTTLSIQDGELPVLPLSVYGAVAMAHDDVSEEYSSPNQFFFYLYDKSYSGLGGLSFDEGQFSVFGYTTIGRDILSQIKTGDVVRSAKLVEGQDNLVLPAENFTQFKVTSCNLQSFQGHVDKKMTTKTFASKLPSMAAFTLSPASSTQLRSGNNGPFLPTQGLIAKSAGKTQLSGRERGMKVTCQAASIPADRVPDMEKRKLLNLLLLGAIGLPTAGMLLPYTYFFVPPGSGGGSGGTIAKDALGNDIVASEWLKTHGAGDRTLSQGLKGDPTYLVVENDGTLATYGINAVCTHLGCVVPWNKAESKFICPCHGSQYNNQGKVVRGPAPLSLALAHADIDDGKVVFVPWVETDFRTGDAPWWA</sequence>
<dbReference type="PRINTS" id="PR00162">
    <property type="entry name" value="RIESKE"/>
</dbReference>
<evidence type="ECO:0000256" key="12">
    <source>
        <dbReference type="ARBA" id="ARBA00022982"/>
    </source>
</evidence>
<evidence type="ECO:0000256" key="16">
    <source>
        <dbReference type="ARBA" id="ARBA00023078"/>
    </source>
</evidence>
<dbReference type="OrthoDB" id="1735926at2759"/>
<dbReference type="FunFam" id="2.102.10.10:FF:000007">
    <property type="entry name" value="Cytochrome b6-f complex iron-sulfur subunit"/>
    <property type="match status" value="1"/>
</dbReference>
<evidence type="ECO:0000259" key="21">
    <source>
        <dbReference type="PROSITE" id="PS50072"/>
    </source>
</evidence>
<dbReference type="InterPro" id="IPR023960">
    <property type="entry name" value="Cyt_b6_f_Rieske"/>
</dbReference>
<keyword evidence="7" id="KW-0812">Transmembrane</keyword>
<feature type="domain" description="Rieske" evidence="22">
    <location>
        <begin position="539"/>
        <end position="632"/>
    </location>
</feature>
<keyword evidence="17" id="KW-0472">Membrane</keyword>
<dbReference type="NCBIfam" id="NF045928">
    <property type="entry name" value="Cytb6fFeSPetC"/>
    <property type="match status" value="1"/>
</dbReference>
<dbReference type="Pfam" id="PF00160">
    <property type="entry name" value="Pro_isomerase"/>
    <property type="match status" value="1"/>
</dbReference>
<keyword evidence="12" id="KW-0249">Electron transport</keyword>
<dbReference type="InterPro" id="IPR057415">
    <property type="entry name" value="TM_PetC"/>
</dbReference>
<dbReference type="Pfam" id="PF21329">
    <property type="entry name" value="CYP38_PsbQ-like"/>
    <property type="match status" value="1"/>
</dbReference>
<dbReference type="InterPro" id="IPR044259">
    <property type="entry name" value="CYP37-like"/>
</dbReference>
<evidence type="ECO:0000259" key="22">
    <source>
        <dbReference type="PROSITE" id="PS51296"/>
    </source>
</evidence>
<dbReference type="AlphaFoldDB" id="A0A5N6MX04"/>
<evidence type="ECO:0000256" key="4">
    <source>
        <dbReference type="ARBA" id="ARBA00022448"/>
    </source>
</evidence>
<evidence type="ECO:0000256" key="10">
    <source>
        <dbReference type="ARBA" id="ARBA00022946"/>
    </source>
</evidence>
<keyword evidence="16" id="KW-0793">Thylakoid</keyword>
<evidence type="ECO:0000256" key="2">
    <source>
        <dbReference type="ARBA" id="ARBA00010651"/>
    </source>
</evidence>
<dbReference type="InterPro" id="IPR002130">
    <property type="entry name" value="Cyclophilin-type_PPIase_dom"/>
</dbReference>
<dbReference type="FunFam" id="1.20.5.700:FF:000002">
    <property type="entry name" value="Cytochrome b6-f complex iron-sulfur subunit"/>
    <property type="match status" value="1"/>
</dbReference>
<comment type="catalytic activity">
    <reaction evidence="20">
        <text>2 oxidized [plastocyanin] + a plastoquinol + 2 H(+)(in) = 2 reduced [plastocyanin] + a plastoquinone + 4 H(+)(out)</text>
        <dbReference type="Rhea" id="RHEA:22148"/>
        <dbReference type="Rhea" id="RHEA-COMP:9561"/>
        <dbReference type="Rhea" id="RHEA-COMP:9562"/>
        <dbReference type="Rhea" id="RHEA-COMP:10039"/>
        <dbReference type="Rhea" id="RHEA-COMP:10040"/>
        <dbReference type="ChEBI" id="CHEBI:15378"/>
        <dbReference type="ChEBI" id="CHEBI:17757"/>
        <dbReference type="ChEBI" id="CHEBI:29036"/>
        <dbReference type="ChEBI" id="CHEBI:49552"/>
        <dbReference type="ChEBI" id="CHEBI:62192"/>
        <dbReference type="EC" id="7.1.1.6"/>
    </reaction>
</comment>
<proteinExistence type="inferred from homology"/>
<dbReference type="EC" id="7.1.1.6" evidence="3"/>
<name>A0A5N6MX04_9ASTR</name>
<dbReference type="EMBL" id="SZYD01000014">
    <property type="protein sequence ID" value="KAD4178928.1"/>
    <property type="molecule type" value="Genomic_DNA"/>
</dbReference>
<keyword evidence="14" id="KW-0408">Iron</keyword>
<keyword evidence="5" id="KW-0150">Chloroplast</keyword>
<keyword evidence="8" id="KW-0001">2Fe-2S</keyword>
<keyword evidence="24" id="KW-1185">Reference proteome</keyword>
<dbReference type="PANTHER" id="PTHR47318:SF1">
    <property type="entry name" value="PEPTIDYL-PROLYL CIS-TRANS ISOMERASE CYP37, CHLOROPLASTIC"/>
    <property type="match status" value="1"/>
</dbReference>
<dbReference type="SUPFAM" id="SSF50891">
    <property type="entry name" value="Cyclophilin-like"/>
    <property type="match status" value="1"/>
</dbReference>
<dbReference type="SUPFAM" id="SSF50022">
    <property type="entry name" value="ISP domain"/>
    <property type="match status" value="1"/>
</dbReference>
<keyword evidence="18" id="KW-1015">Disulfide bond</keyword>
<dbReference type="Proteomes" id="UP000326396">
    <property type="component" value="Linkage Group LG4"/>
</dbReference>
<keyword evidence="4" id="KW-0813">Transport</keyword>
<dbReference type="InterPro" id="IPR023222">
    <property type="entry name" value="PsbQ-like_dom_sf"/>
</dbReference>
<evidence type="ECO:0000256" key="19">
    <source>
        <dbReference type="ARBA" id="ARBA00034078"/>
    </source>
</evidence>
<evidence type="ECO:0000256" key="13">
    <source>
        <dbReference type="ARBA" id="ARBA00022989"/>
    </source>
</evidence>
<reference evidence="23 24" key="1">
    <citation type="submission" date="2019-05" db="EMBL/GenBank/DDBJ databases">
        <title>Mikania micrantha, genome provides insights into the molecular mechanism of rapid growth.</title>
        <authorList>
            <person name="Liu B."/>
        </authorList>
    </citation>
    <scope>NUCLEOTIDE SEQUENCE [LARGE SCALE GENOMIC DNA]</scope>
    <source>
        <strain evidence="23">NLD-2019</strain>
        <tissue evidence="23">Leaf</tissue>
    </source>
</reference>
<comment type="subcellular location">
    <subcellularLocation>
        <location evidence="1">Plastid</location>
        <location evidence="1">Chloroplast thylakoid membrane</location>
        <topology evidence="1">Single-pass membrane protein</topology>
    </subcellularLocation>
</comment>
<comment type="caution">
    <text evidence="23">The sequence shown here is derived from an EMBL/GenBank/DDBJ whole genome shotgun (WGS) entry which is preliminary data.</text>
</comment>
<dbReference type="Pfam" id="PF00355">
    <property type="entry name" value="Rieske"/>
    <property type="match status" value="1"/>
</dbReference>
<evidence type="ECO:0000256" key="14">
    <source>
        <dbReference type="ARBA" id="ARBA00023004"/>
    </source>
</evidence>
<dbReference type="NCBIfam" id="NF010001">
    <property type="entry name" value="PRK13474.1"/>
    <property type="match status" value="1"/>
</dbReference>
<keyword evidence="6" id="KW-0934">Plastid</keyword>
<evidence type="ECO:0000256" key="8">
    <source>
        <dbReference type="ARBA" id="ARBA00022714"/>
    </source>
</evidence>
<dbReference type="InterPro" id="IPR036922">
    <property type="entry name" value="Rieske_2Fe-2S_sf"/>
</dbReference>
<comment type="cofactor">
    <cofactor evidence="19">
        <name>[2Fe-2S] cluster</name>
        <dbReference type="ChEBI" id="CHEBI:190135"/>
    </cofactor>
</comment>
<protein>
    <recommendedName>
        <fullName evidence="3">plastoquinol--plastocyanin reductase</fullName>
        <ecNumber evidence="3">7.1.1.6</ecNumber>
    </recommendedName>
</protein>
<evidence type="ECO:0000256" key="20">
    <source>
        <dbReference type="ARBA" id="ARBA00047828"/>
    </source>
</evidence>
<comment type="similarity">
    <text evidence="2">Belongs to the Rieske iron-sulfur protein family.</text>
</comment>
<keyword evidence="13" id="KW-1133">Transmembrane helix</keyword>
<evidence type="ECO:0000256" key="18">
    <source>
        <dbReference type="ARBA" id="ARBA00023157"/>
    </source>
</evidence>
<evidence type="ECO:0000256" key="3">
    <source>
        <dbReference type="ARBA" id="ARBA00012952"/>
    </source>
</evidence>
<dbReference type="GO" id="GO:0051537">
    <property type="term" value="F:2 iron, 2 sulfur cluster binding"/>
    <property type="evidence" value="ECO:0007669"/>
    <property type="project" value="UniProtKB-KW"/>
</dbReference>
<evidence type="ECO:0000256" key="15">
    <source>
        <dbReference type="ARBA" id="ARBA00023014"/>
    </source>
</evidence>
<evidence type="ECO:0000256" key="9">
    <source>
        <dbReference type="ARBA" id="ARBA00022723"/>
    </source>
</evidence>
<keyword evidence="11" id="KW-1278">Translocase</keyword>
<dbReference type="GO" id="GO:0003755">
    <property type="term" value="F:peptidyl-prolyl cis-trans isomerase activity"/>
    <property type="evidence" value="ECO:0007669"/>
    <property type="project" value="InterPro"/>
</dbReference>
<feature type="domain" description="PPIase cyclophilin-type" evidence="21">
    <location>
        <begin position="207"/>
        <end position="399"/>
    </location>
</feature>
<keyword evidence="15" id="KW-0411">Iron-sulfur</keyword>
<dbReference type="GO" id="GO:0009535">
    <property type="term" value="C:chloroplast thylakoid membrane"/>
    <property type="evidence" value="ECO:0007669"/>
    <property type="project" value="UniProtKB-SubCell"/>
</dbReference>
<dbReference type="PROSITE" id="PS50072">
    <property type="entry name" value="CSA_PPIASE_2"/>
    <property type="match status" value="1"/>
</dbReference>
<dbReference type="GO" id="GO:0009767">
    <property type="term" value="P:photosynthetic electron transport chain"/>
    <property type="evidence" value="ECO:0007669"/>
    <property type="project" value="UniProtKB-ARBA"/>
</dbReference>
<dbReference type="PROSITE" id="PS51296">
    <property type="entry name" value="RIESKE"/>
    <property type="match status" value="1"/>
</dbReference>
<dbReference type="InterPro" id="IPR048563">
    <property type="entry name" value="CYP38_PsbQ-like"/>
</dbReference>
<evidence type="ECO:0000313" key="23">
    <source>
        <dbReference type="EMBL" id="KAD4178928.1"/>
    </source>
</evidence>
<organism evidence="23 24">
    <name type="scientific">Mikania micrantha</name>
    <name type="common">bitter vine</name>
    <dbReference type="NCBI Taxonomy" id="192012"/>
    <lineage>
        <taxon>Eukaryota</taxon>
        <taxon>Viridiplantae</taxon>
        <taxon>Streptophyta</taxon>
        <taxon>Embryophyta</taxon>
        <taxon>Tracheophyta</taxon>
        <taxon>Spermatophyta</taxon>
        <taxon>Magnoliopsida</taxon>
        <taxon>eudicotyledons</taxon>
        <taxon>Gunneridae</taxon>
        <taxon>Pentapetalae</taxon>
        <taxon>asterids</taxon>
        <taxon>campanulids</taxon>
        <taxon>Asterales</taxon>
        <taxon>Asteraceae</taxon>
        <taxon>Asteroideae</taxon>
        <taxon>Heliantheae alliance</taxon>
        <taxon>Eupatorieae</taxon>
        <taxon>Mikania</taxon>
    </lineage>
</organism>
<dbReference type="GO" id="GO:0046872">
    <property type="term" value="F:metal ion binding"/>
    <property type="evidence" value="ECO:0007669"/>
    <property type="project" value="UniProtKB-KW"/>
</dbReference>
<keyword evidence="10" id="KW-0809">Transit peptide</keyword>
<evidence type="ECO:0000256" key="7">
    <source>
        <dbReference type="ARBA" id="ARBA00022692"/>
    </source>
</evidence>
<evidence type="ECO:0000256" key="17">
    <source>
        <dbReference type="ARBA" id="ARBA00023136"/>
    </source>
</evidence>
<evidence type="ECO:0000256" key="11">
    <source>
        <dbReference type="ARBA" id="ARBA00022967"/>
    </source>
</evidence>
<gene>
    <name evidence="23" type="ORF">E3N88_27519</name>
</gene>
<dbReference type="InterPro" id="IPR029000">
    <property type="entry name" value="Cyclophilin-like_dom_sf"/>
</dbReference>
<evidence type="ECO:0000313" key="24">
    <source>
        <dbReference type="Proteomes" id="UP000326396"/>
    </source>
</evidence>
<dbReference type="Gene3D" id="2.102.10.10">
    <property type="entry name" value="Rieske [2Fe-2S] iron-sulphur domain"/>
    <property type="match status" value="1"/>
</dbReference>
<dbReference type="Gene3D" id="1.20.120.290">
    <property type="entry name" value="Oxygen-evolving enhancer protein 3 (PsbQ), four-helix up-down bundle"/>
    <property type="match status" value="1"/>
</dbReference>
<evidence type="ECO:0000256" key="6">
    <source>
        <dbReference type="ARBA" id="ARBA00022640"/>
    </source>
</evidence>
<dbReference type="Pfam" id="PF25471">
    <property type="entry name" value="TM_PetC"/>
    <property type="match status" value="1"/>
</dbReference>
<dbReference type="PANTHER" id="PTHR47318">
    <property type="entry name" value="PEPTIDYL-PROLYL CIS-TRANS ISOMERASE CYP37, CHLOROPLASTIC"/>
    <property type="match status" value="1"/>
</dbReference>
<evidence type="ECO:0000256" key="5">
    <source>
        <dbReference type="ARBA" id="ARBA00022528"/>
    </source>
</evidence>
<dbReference type="CDD" id="cd03471">
    <property type="entry name" value="Rieske_cytochrome_b6f"/>
    <property type="match status" value="1"/>
</dbReference>
<keyword evidence="9" id="KW-0479">Metal-binding</keyword>
<dbReference type="HAMAP" id="MF_01335">
    <property type="entry name" value="Cytb6_f_Rieske"/>
    <property type="match status" value="1"/>
</dbReference>
<accession>A0A5N6MX04</accession>
<dbReference type="InterPro" id="IPR005805">
    <property type="entry name" value="Rieske_Fe-S_prot_C"/>
</dbReference>
<dbReference type="GO" id="GO:0009496">
    <property type="term" value="F:plastoquinol--plastocyanin reductase activity"/>
    <property type="evidence" value="ECO:0007669"/>
    <property type="project" value="UniProtKB-EC"/>
</dbReference>
<dbReference type="InterPro" id="IPR017941">
    <property type="entry name" value="Rieske_2Fe-2S"/>
</dbReference>
<dbReference type="Gene3D" id="1.20.5.700">
    <property type="entry name" value="Single helix bin"/>
    <property type="match status" value="1"/>
</dbReference>
<evidence type="ECO:0000256" key="1">
    <source>
        <dbReference type="ARBA" id="ARBA00004581"/>
    </source>
</evidence>
<dbReference type="Gene3D" id="2.40.100.10">
    <property type="entry name" value="Cyclophilin-like"/>
    <property type="match status" value="1"/>
</dbReference>